<sequence>MSHTDKQSQKTIGSAKQIEDLYYLTIANMNVQASSLCTTPLPNSAIWHLRLCHLSTSRMSFMILDFPFIDVDNKATCDVCHYAKQKKLAFSSSLNKASHCFELIHFDIWGPINTSSIHGHFDFLTVVDDYSRYSWLIVARFVVVQVYTVNLQ</sequence>
<gene>
    <name evidence="1" type="ORF">MILVUS5_LOCUS5035</name>
</gene>
<protein>
    <submittedName>
        <fullName evidence="1">Uncharacterized protein</fullName>
    </submittedName>
</protein>
<reference evidence="1" key="1">
    <citation type="submission" date="2023-10" db="EMBL/GenBank/DDBJ databases">
        <authorList>
            <person name="Rodriguez Cubillos JULIANA M."/>
            <person name="De Vega J."/>
        </authorList>
    </citation>
    <scope>NUCLEOTIDE SEQUENCE</scope>
</reference>
<name>A0ACB0IQ44_TRIPR</name>
<evidence type="ECO:0000313" key="2">
    <source>
        <dbReference type="Proteomes" id="UP001177021"/>
    </source>
</evidence>
<keyword evidence="2" id="KW-1185">Reference proteome</keyword>
<accession>A0ACB0IQ44</accession>
<evidence type="ECO:0000313" key="1">
    <source>
        <dbReference type="EMBL" id="CAJ2634040.1"/>
    </source>
</evidence>
<proteinExistence type="predicted"/>
<dbReference type="Proteomes" id="UP001177021">
    <property type="component" value="Unassembled WGS sequence"/>
</dbReference>
<dbReference type="EMBL" id="CASHSV030000002">
    <property type="protein sequence ID" value="CAJ2634040.1"/>
    <property type="molecule type" value="Genomic_DNA"/>
</dbReference>
<comment type="caution">
    <text evidence="1">The sequence shown here is derived from an EMBL/GenBank/DDBJ whole genome shotgun (WGS) entry which is preliminary data.</text>
</comment>
<organism evidence="1 2">
    <name type="scientific">Trifolium pratense</name>
    <name type="common">Red clover</name>
    <dbReference type="NCBI Taxonomy" id="57577"/>
    <lineage>
        <taxon>Eukaryota</taxon>
        <taxon>Viridiplantae</taxon>
        <taxon>Streptophyta</taxon>
        <taxon>Embryophyta</taxon>
        <taxon>Tracheophyta</taxon>
        <taxon>Spermatophyta</taxon>
        <taxon>Magnoliopsida</taxon>
        <taxon>eudicotyledons</taxon>
        <taxon>Gunneridae</taxon>
        <taxon>Pentapetalae</taxon>
        <taxon>rosids</taxon>
        <taxon>fabids</taxon>
        <taxon>Fabales</taxon>
        <taxon>Fabaceae</taxon>
        <taxon>Papilionoideae</taxon>
        <taxon>50 kb inversion clade</taxon>
        <taxon>NPAAA clade</taxon>
        <taxon>Hologalegina</taxon>
        <taxon>IRL clade</taxon>
        <taxon>Trifolieae</taxon>
        <taxon>Trifolium</taxon>
    </lineage>
</organism>